<evidence type="ECO:0000256" key="10">
    <source>
        <dbReference type="PROSITE-ProRule" id="PRU10072"/>
    </source>
</evidence>
<evidence type="ECO:0000256" key="1">
    <source>
        <dbReference type="ARBA" id="ARBA00001400"/>
    </source>
</evidence>
<evidence type="ECO:0000313" key="13">
    <source>
        <dbReference type="EMBL" id="WMS88323.1"/>
    </source>
</evidence>
<dbReference type="InterPro" id="IPR018085">
    <property type="entry name" value="Ura-DNA_Glyclase_AS"/>
</dbReference>
<keyword evidence="8 9" id="KW-0234">DNA repair</keyword>
<dbReference type="NCBIfam" id="NF003592">
    <property type="entry name" value="PRK05254.1-5"/>
    <property type="match status" value="1"/>
</dbReference>
<keyword evidence="7 9" id="KW-0378">Hydrolase</keyword>
<dbReference type="InterPro" id="IPR002043">
    <property type="entry name" value="UDG_fam1"/>
</dbReference>
<evidence type="ECO:0000256" key="4">
    <source>
        <dbReference type="ARBA" id="ARBA00012030"/>
    </source>
</evidence>
<dbReference type="PANTHER" id="PTHR11264:SF0">
    <property type="entry name" value="URACIL-DNA GLYCOSYLASE"/>
    <property type="match status" value="1"/>
</dbReference>
<evidence type="ECO:0000256" key="7">
    <source>
        <dbReference type="ARBA" id="ARBA00022801"/>
    </source>
</evidence>
<keyword evidence="13" id="KW-0326">Glycosidase</keyword>
<comment type="catalytic activity">
    <reaction evidence="1 9 11">
        <text>Hydrolyzes single-stranded DNA or mismatched double-stranded DNA and polynucleotides, releasing free uracil.</text>
        <dbReference type="EC" id="3.2.2.27"/>
    </reaction>
</comment>
<sequence>MMIGSWSDLLAEEKSKPYFIELMAFVDAERSAGKVIYPPAADVFNAIRLTELSKTRVVILGQDPYHGPNQAHGLAFSVQDKVPHPPSLRNIFKELQNDLAIAPPNSGNLSQWAKQGVLLLNTVLTVEQGLAHSHKDRGWETFTDTVIQKLSDYADHVVFLLWGSHAQKKSVLIDASKHTLLKAPHPSPLSAHRGFFGSGHFSATNEALLKHHQTPIDWTL</sequence>
<dbReference type="EC" id="3.2.2.27" evidence="4 9"/>
<dbReference type="PANTHER" id="PTHR11264">
    <property type="entry name" value="URACIL-DNA GLYCOSYLASE"/>
    <property type="match status" value="1"/>
</dbReference>
<comment type="similarity">
    <text evidence="3 9 11">Belongs to the uracil-DNA glycosylase (UDG) superfamily. UNG family.</text>
</comment>
<evidence type="ECO:0000256" key="6">
    <source>
        <dbReference type="ARBA" id="ARBA00022763"/>
    </source>
</evidence>
<dbReference type="Proteomes" id="UP001239782">
    <property type="component" value="Chromosome"/>
</dbReference>
<organism evidence="13 14">
    <name type="scientific">Pleionea litopenaei</name>
    <dbReference type="NCBI Taxonomy" id="3070815"/>
    <lineage>
        <taxon>Bacteria</taxon>
        <taxon>Pseudomonadati</taxon>
        <taxon>Pseudomonadota</taxon>
        <taxon>Gammaproteobacteria</taxon>
        <taxon>Oceanospirillales</taxon>
        <taxon>Pleioneaceae</taxon>
        <taxon>Pleionea</taxon>
    </lineage>
</organism>
<evidence type="ECO:0000256" key="3">
    <source>
        <dbReference type="ARBA" id="ARBA00008184"/>
    </source>
</evidence>
<gene>
    <name evidence="9 13" type="primary">ung</name>
    <name evidence="13" type="ORF">Q9312_05240</name>
</gene>
<dbReference type="HAMAP" id="MF_00148">
    <property type="entry name" value="UDG"/>
    <property type="match status" value="1"/>
</dbReference>
<comment type="function">
    <text evidence="2 9 11">Excises uracil residues from the DNA which can arise as a result of misincorporation of dUMP residues by DNA polymerase or due to deamination of cytosine.</text>
</comment>
<proteinExistence type="inferred from homology"/>
<evidence type="ECO:0000256" key="11">
    <source>
        <dbReference type="RuleBase" id="RU003780"/>
    </source>
</evidence>
<dbReference type="GO" id="GO:0005737">
    <property type="term" value="C:cytoplasm"/>
    <property type="evidence" value="ECO:0007669"/>
    <property type="project" value="UniProtKB-SubCell"/>
</dbReference>
<dbReference type="KEGG" id="plei:Q9312_05240"/>
<name>A0AA51RVB1_9GAMM</name>
<dbReference type="GO" id="GO:0097510">
    <property type="term" value="P:base-excision repair, AP site formation via deaminated base removal"/>
    <property type="evidence" value="ECO:0007669"/>
    <property type="project" value="TreeGrafter"/>
</dbReference>
<evidence type="ECO:0000256" key="8">
    <source>
        <dbReference type="ARBA" id="ARBA00023204"/>
    </source>
</evidence>
<dbReference type="NCBIfam" id="NF003588">
    <property type="entry name" value="PRK05254.1-1"/>
    <property type="match status" value="1"/>
</dbReference>
<dbReference type="RefSeq" id="WP_309203534.1">
    <property type="nucleotide sequence ID" value="NZ_CP133548.1"/>
</dbReference>
<evidence type="ECO:0000256" key="2">
    <source>
        <dbReference type="ARBA" id="ARBA00002631"/>
    </source>
</evidence>
<keyword evidence="9" id="KW-0963">Cytoplasm</keyword>
<dbReference type="Pfam" id="PF03167">
    <property type="entry name" value="UDG"/>
    <property type="match status" value="1"/>
</dbReference>
<dbReference type="NCBIfam" id="NF003589">
    <property type="entry name" value="PRK05254.1-2"/>
    <property type="match status" value="1"/>
</dbReference>
<dbReference type="PROSITE" id="PS00130">
    <property type="entry name" value="U_DNA_GLYCOSYLASE"/>
    <property type="match status" value="1"/>
</dbReference>
<comment type="subcellular location">
    <subcellularLocation>
        <location evidence="9">Cytoplasm</location>
    </subcellularLocation>
</comment>
<dbReference type="FunFam" id="3.40.470.10:FF:000001">
    <property type="entry name" value="Uracil-DNA glycosylase"/>
    <property type="match status" value="1"/>
</dbReference>
<evidence type="ECO:0000256" key="5">
    <source>
        <dbReference type="ARBA" id="ARBA00018429"/>
    </source>
</evidence>
<accession>A0AA51RVB1</accession>
<feature type="domain" description="Uracil-DNA glycosylase-like" evidence="12">
    <location>
        <begin position="48"/>
        <end position="208"/>
    </location>
</feature>
<evidence type="ECO:0000313" key="14">
    <source>
        <dbReference type="Proteomes" id="UP001239782"/>
    </source>
</evidence>
<dbReference type="InterPro" id="IPR005122">
    <property type="entry name" value="Uracil-DNA_glycosylase-like"/>
</dbReference>
<dbReference type="SMART" id="SM00987">
    <property type="entry name" value="UreE_C"/>
    <property type="match status" value="1"/>
</dbReference>
<dbReference type="EMBL" id="CP133548">
    <property type="protein sequence ID" value="WMS88323.1"/>
    <property type="molecule type" value="Genomic_DNA"/>
</dbReference>
<dbReference type="AlphaFoldDB" id="A0AA51RVB1"/>
<dbReference type="SMART" id="SM00986">
    <property type="entry name" value="UDG"/>
    <property type="match status" value="1"/>
</dbReference>
<keyword evidence="6 9" id="KW-0227">DNA damage</keyword>
<feature type="active site" description="Proton acceptor" evidence="9 10">
    <location>
        <position position="63"/>
    </location>
</feature>
<keyword evidence="14" id="KW-1185">Reference proteome</keyword>
<dbReference type="GO" id="GO:0004844">
    <property type="term" value="F:uracil DNA N-glycosylase activity"/>
    <property type="evidence" value="ECO:0007669"/>
    <property type="project" value="UniProtKB-UniRule"/>
</dbReference>
<dbReference type="NCBIfam" id="NF003591">
    <property type="entry name" value="PRK05254.1-4"/>
    <property type="match status" value="1"/>
</dbReference>
<dbReference type="NCBIfam" id="TIGR00628">
    <property type="entry name" value="ung"/>
    <property type="match status" value="1"/>
</dbReference>
<dbReference type="SUPFAM" id="SSF52141">
    <property type="entry name" value="Uracil-DNA glycosylase-like"/>
    <property type="match status" value="1"/>
</dbReference>
<reference evidence="13 14" key="1">
    <citation type="submission" date="2023-08" db="EMBL/GenBank/DDBJ databases">
        <title>Pleionea litopenaei sp. nov., isolated from stomach of juvenile Litopenaeus vannamei.</title>
        <authorList>
            <person name="Rho A.M."/>
            <person name="Hwang C.Y."/>
        </authorList>
    </citation>
    <scope>NUCLEOTIDE SEQUENCE [LARGE SCALE GENOMIC DNA]</scope>
    <source>
        <strain evidence="13 14">HL-JVS1</strain>
    </source>
</reference>
<dbReference type="InterPro" id="IPR036895">
    <property type="entry name" value="Uracil-DNA_glycosylase-like_sf"/>
</dbReference>
<dbReference type="Gene3D" id="3.40.470.10">
    <property type="entry name" value="Uracil-DNA glycosylase-like domain"/>
    <property type="match status" value="1"/>
</dbReference>
<evidence type="ECO:0000256" key="9">
    <source>
        <dbReference type="HAMAP-Rule" id="MF_00148"/>
    </source>
</evidence>
<protein>
    <recommendedName>
        <fullName evidence="5 9">Uracil-DNA glycosylase</fullName>
        <shortName evidence="9">UDG</shortName>
        <ecNumber evidence="4 9">3.2.2.27</ecNumber>
    </recommendedName>
</protein>
<evidence type="ECO:0000259" key="12">
    <source>
        <dbReference type="SMART" id="SM00986"/>
    </source>
</evidence>
<dbReference type="CDD" id="cd10027">
    <property type="entry name" value="UDG-F1-like"/>
    <property type="match status" value="1"/>
</dbReference>